<dbReference type="GO" id="GO:0004674">
    <property type="term" value="F:protein serine/threonine kinase activity"/>
    <property type="evidence" value="ECO:0007669"/>
    <property type="project" value="UniProtKB-KW"/>
</dbReference>
<dbReference type="Gene3D" id="3.30.200.20">
    <property type="entry name" value="Phosphorylase Kinase, domain 1"/>
    <property type="match status" value="1"/>
</dbReference>
<gene>
    <name evidence="9" type="ORF">GTHE00462_LOCUS34023</name>
</gene>
<name>A0A7S4PE11_GUITH</name>
<keyword evidence="4" id="KW-0418">Kinase</keyword>
<feature type="domain" description="AGC-kinase C-terminal" evidence="8">
    <location>
        <begin position="105"/>
        <end position="176"/>
    </location>
</feature>
<accession>A0A7S4PE11</accession>
<keyword evidence="1" id="KW-0723">Serine/threonine-protein kinase</keyword>
<dbReference type="InterPro" id="IPR000719">
    <property type="entry name" value="Prot_kinase_dom"/>
</dbReference>
<dbReference type="SUPFAM" id="SSF56112">
    <property type="entry name" value="Protein kinase-like (PK-like)"/>
    <property type="match status" value="1"/>
</dbReference>
<dbReference type="Pfam" id="PF00069">
    <property type="entry name" value="Pkinase"/>
    <property type="match status" value="1"/>
</dbReference>
<sequence length="495" mass="55111">MAPEILLKQGHGKEADWWSLGILIYEMLVGLPPFYQENTKKAYEALLTQPIEFPSNISSEARRMVRGLLNVDSSKRLGREDVTDEQVGYDATSIEKKWKNVSWLEPVRWHKLLAMEEEPPFKPRVRDITDVKNFSPNFTVDFSHISADAEIKTVPKANDVFSDFQYVAPVWTVLSSPELHPPVNKFFSEASSPGTQHDDFMPPSLDLDNRSTLSESSTKPSEGGAGGAGAAKLKDVKFCKLATGREAMSEVPKTVSDQLNKLMEKNKLLYQHIGKEMADPAFRAMTAKATELCFECKWDMRLVANLICDSVAEKDNIDNCFTPKGAEHVAREQQRLKELREAFQKICLRLDDKRKELCGSLQSQGSEDEESLSSVGAVRVRTSSQGSKSSCNCTVLEAFESEAQAILKEVVAQQAEFEADAERRKFELPGKESAESLDVLAPLPSLHPTAVKRAGGKRNGSRVHSENDLALWLKQQAELVEEASPLELGDHVTGK</sequence>
<evidence type="ECO:0000256" key="4">
    <source>
        <dbReference type="ARBA" id="ARBA00022777"/>
    </source>
</evidence>
<evidence type="ECO:0000259" key="8">
    <source>
        <dbReference type="PROSITE" id="PS51285"/>
    </source>
</evidence>
<dbReference type="InterPro" id="IPR011009">
    <property type="entry name" value="Kinase-like_dom_sf"/>
</dbReference>
<feature type="region of interest" description="Disordered" evidence="6">
    <location>
        <begin position="439"/>
        <end position="465"/>
    </location>
</feature>
<organism evidence="9">
    <name type="scientific">Guillardia theta</name>
    <name type="common">Cryptophyte</name>
    <name type="synonym">Cryptomonas phi</name>
    <dbReference type="NCBI Taxonomy" id="55529"/>
    <lineage>
        <taxon>Eukaryota</taxon>
        <taxon>Cryptophyceae</taxon>
        <taxon>Pyrenomonadales</taxon>
        <taxon>Geminigeraceae</taxon>
        <taxon>Guillardia</taxon>
    </lineage>
</organism>
<feature type="domain" description="Protein kinase" evidence="7">
    <location>
        <begin position="1"/>
        <end position="89"/>
    </location>
</feature>
<evidence type="ECO:0000256" key="1">
    <source>
        <dbReference type="ARBA" id="ARBA00022527"/>
    </source>
</evidence>
<dbReference type="PANTHER" id="PTHR24351">
    <property type="entry name" value="RIBOSOMAL PROTEIN S6 KINASE"/>
    <property type="match status" value="1"/>
</dbReference>
<dbReference type="PROSITE" id="PS51285">
    <property type="entry name" value="AGC_KINASE_CTER"/>
    <property type="match status" value="1"/>
</dbReference>
<dbReference type="AlphaFoldDB" id="A0A7S4PE11"/>
<dbReference type="EMBL" id="HBKN01043437">
    <property type="protein sequence ID" value="CAE2332348.1"/>
    <property type="molecule type" value="Transcribed_RNA"/>
</dbReference>
<feature type="compositionally biased region" description="Polar residues" evidence="6">
    <location>
        <begin position="210"/>
        <end position="220"/>
    </location>
</feature>
<keyword evidence="2" id="KW-0808">Transferase</keyword>
<evidence type="ECO:0000256" key="3">
    <source>
        <dbReference type="ARBA" id="ARBA00022741"/>
    </source>
</evidence>
<dbReference type="GO" id="GO:0005524">
    <property type="term" value="F:ATP binding"/>
    <property type="evidence" value="ECO:0007669"/>
    <property type="project" value="UniProtKB-KW"/>
</dbReference>
<feature type="region of interest" description="Disordered" evidence="6">
    <location>
        <begin position="187"/>
        <end position="229"/>
    </location>
</feature>
<dbReference type="Gene3D" id="1.10.510.10">
    <property type="entry name" value="Transferase(Phosphotransferase) domain 1"/>
    <property type="match status" value="1"/>
</dbReference>
<evidence type="ECO:0000256" key="5">
    <source>
        <dbReference type="ARBA" id="ARBA00022840"/>
    </source>
</evidence>
<reference evidence="9" key="1">
    <citation type="submission" date="2021-01" db="EMBL/GenBank/DDBJ databases">
        <authorList>
            <person name="Corre E."/>
            <person name="Pelletier E."/>
            <person name="Niang G."/>
            <person name="Scheremetjew M."/>
            <person name="Finn R."/>
            <person name="Kale V."/>
            <person name="Holt S."/>
            <person name="Cochrane G."/>
            <person name="Meng A."/>
            <person name="Brown T."/>
            <person name="Cohen L."/>
        </authorList>
    </citation>
    <scope>NUCLEOTIDE SEQUENCE</scope>
    <source>
        <strain evidence="9">CCMP 2712</strain>
    </source>
</reference>
<keyword evidence="3" id="KW-0547">Nucleotide-binding</keyword>
<evidence type="ECO:0000256" key="2">
    <source>
        <dbReference type="ARBA" id="ARBA00022679"/>
    </source>
</evidence>
<keyword evidence="5" id="KW-0067">ATP-binding</keyword>
<evidence type="ECO:0008006" key="10">
    <source>
        <dbReference type="Google" id="ProtNLM"/>
    </source>
</evidence>
<protein>
    <recommendedName>
        <fullName evidence="10">Protein kinase domain-containing protein</fullName>
    </recommendedName>
</protein>
<evidence type="ECO:0000313" key="9">
    <source>
        <dbReference type="EMBL" id="CAE2332348.1"/>
    </source>
</evidence>
<dbReference type="InterPro" id="IPR000961">
    <property type="entry name" value="AGC-kinase_C"/>
</dbReference>
<dbReference type="SMART" id="SM00133">
    <property type="entry name" value="S_TK_X"/>
    <property type="match status" value="1"/>
</dbReference>
<evidence type="ECO:0000256" key="6">
    <source>
        <dbReference type="SAM" id="MobiDB-lite"/>
    </source>
</evidence>
<dbReference type="PROSITE" id="PS50011">
    <property type="entry name" value="PROTEIN_KINASE_DOM"/>
    <property type="match status" value="1"/>
</dbReference>
<evidence type="ECO:0000259" key="7">
    <source>
        <dbReference type="PROSITE" id="PS50011"/>
    </source>
</evidence>
<proteinExistence type="predicted"/>